<feature type="compositionally biased region" description="Polar residues" evidence="1">
    <location>
        <begin position="465"/>
        <end position="482"/>
    </location>
</feature>
<organism evidence="3 4">
    <name type="scientific">Aulographum hederae CBS 113979</name>
    <dbReference type="NCBI Taxonomy" id="1176131"/>
    <lineage>
        <taxon>Eukaryota</taxon>
        <taxon>Fungi</taxon>
        <taxon>Dikarya</taxon>
        <taxon>Ascomycota</taxon>
        <taxon>Pezizomycotina</taxon>
        <taxon>Dothideomycetes</taxon>
        <taxon>Pleosporomycetidae</taxon>
        <taxon>Aulographales</taxon>
        <taxon>Aulographaceae</taxon>
    </lineage>
</organism>
<dbReference type="EMBL" id="ML977149">
    <property type="protein sequence ID" value="KAF1988312.1"/>
    <property type="molecule type" value="Genomic_DNA"/>
</dbReference>
<keyword evidence="2" id="KW-1133">Transmembrane helix</keyword>
<feature type="region of interest" description="Disordered" evidence="1">
    <location>
        <begin position="181"/>
        <end position="202"/>
    </location>
</feature>
<feature type="transmembrane region" description="Helical" evidence="2">
    <location>
        <begin position="12"/>
        <end position="34"/>
    </location>
</feature>
<name>A0A6G1H5H5_9PEZI</name>
<keyword evidence="4" id="KW-1185">Reference proteome</keyword>
<accession>A0A6G1H5H5</accession>
<evidence type="ECO:0000313" key="3">
    <source>
        <dbReference type="EMBL" id="KAF1988312.1"/>
    </source>
</evidence>
<evidence type="ECO:0008006" key="5">
    <source>
        <dbReference type="Google" id="ProtNLM"/>
    </source>
</evidence>
<keyword evidence="2" id="KW-0472">Membrane</keyword>
<feature type="region of interest" description="Disordered" evidence="1">
    <location>
        <begin position="460"/>
        <end position="580"/>
    </location>
</feature>
<reference evidence="3" key="1">
    <citation type="journal article" date="2020" name="Stud. Mycol.">
        <title>101 Dothideomycetes genomes: a test case for predicting lifestyles and emergence of pathogens.</title>
        <authorList>
            <person name="Haridas S."/>
            <person name="Albert R."/>
            <person name="Binder M."/>
            <person name="Bloem J."/>
            <person name="Labutti K."/>
            <person name="Salamov A."/>
            <person name="Andreopoulos B."/>
            <person name="Baker S."/>
            <person name="Barry K."/>
            <person name="Bills G."/>
            <person name="Bluhm B."/>
            <person name="Cannon C."/>
            <person name="Castanera R."/>
            <person name="Culley D."/>
            <person name="Daum C."/>
            <person name="Ezra D."/>
            <person name="Gonzalez J."/>
            <person name="Henrissat B."/>
            <person name="Kuo A."/>
            <person name="Liang C."/>
            <person name="Lipzen A."/>
            <person name="Lutzoni F."/>
            <person name="Magnuson J."/>
            <person name="Mondo S."/>
            <person name="Nolan M."/>
            <person name="Ohm R."/>
            <person name="Pangilinan J."/>
            <person name="Park H.-J."/>
            <person name="Ramirez L."/>
            <person name="Alfaro M."/>
            <person name="Sun H."/>
            <person name="Tritt A."/>
            <person name="Yoshinaga Y."/>
            <person name="Zwiers L.-H."/>
            <person name="Turgeon B."/>
            <person name="Goodwin S."/>
            <person name="Spatafora J."/>
            <person name="Crous P."/>
            <person name="Grigoriev I."/>
        </authorList>
    </citation>
    <scope>NUCLEOTIDE SEQUENCE</scope>
    <source>
        <strain evidence="3">CBS 113979</strain>
    </source>
</reference>
<feature type="transmembrane region" description="Helical" evidence="2">
    <location>
        <begin position="263"/>
        <end position="285"/>
    </location>
</feature>
<dbReference type="Proteomes" id="UP000800041">
    <property type="component" value="Unassembled WGS sequence"/>
</dbReference>
<feature type="compositionally biased region" description="Basic and acidic residues" evidence="1">
    <location>
        <begin position="527"/>
        <end position="542"/>
    </location>
</feature>
<dbReference type="OrthoDB" id="5390143at2759"/>
<keyword evidence="2" id="KW-0812">Transmembrane</keyword>
<evidence type="ECO:0000313" key="4">
    <source>
        <dbReference type="Proteomes" id="UP000800041"/>
    </source>
</evidence>
<dbReference type="AlphaFoldDB" id="A0A6G1H5H5"/>
<feature type="region of interest" description="Disordered" evidence="1">
    <location>
        <begin position="238"/>
        <end position="259"/>
    </location>
</feature>
<evidence type="ECO:0000256" key="2">
    <source>
        <dbReference type="SAM" id="Phobius"/>
    </source>
</evidence>
<protein>
    <recommendedName>
        <fullName evidence="5">Mid2 domain-containing protein</fullName>
    </recommendedName>
</protein>
<feature type="region of interest" description="Disordered" evidence="1">
    <location>
        <begin position="401"/>
        <end position="433"/>
    </location>
</feature>
<gene>
    <name evidence="3" type="ORF">K402DRAFT_32971</name>
</gene>
<sequence length="580" mass="60596">MSYFPTYPNLSCICHVIYASCIFLSLTTSVAAYYNAEFYSPPPWVQDRDFGSNSVYTVGTRETLHIKYWAATFNVSLFQDLGISNARGTATPIFTQVAPQNQICDFAIGWVVQLYDFDLSLSNVFFIQVGANGGGMVSHSFNITEGDEPSSSLPARDSTPVVSSCSVSSSTLSTLTTSSTSSASVSSFSEPPSSDLSSSESSTSITSAATSVNTDANTNRNNAEITLVLPSAAVSATASRSSDPTASATASASTDSSSPSLKLVLGLTLGIGIPILILLALLLYFRHRPSTPPSSFTVRAVKRSNSGFSTASSNSPVGAAATGMEKARVHPNMTAIRYHEMSNSNYGPWETPGSEVGLPKPPDGIARQHATPNIAYAENAAFAGYTAQGLHIAAPSIRSAAATTGSDGPPPSFSSSIPSNADAYPYPDEKGRYRNEYHVPNAMAANTIRSTKTTATARTGCSAASDATRSTNTNTTGCSGVSENARWGSREGSPSTVNGPLARSPESGDRGVLNPEAVSPLTPALERLTRAIETAGRDERSNGKGGGGAGGTLSPVVVFANEAARRREDEGGSWADLTRR</sequence>
<evidence type="ECO:0000256" key="1">
    <source>
        <dbReference type="SAM" id="MobiDB-lite"/>
    </source>
</evidence>
<proteinExistence type="predicted"/>